<evidence type="ECO:0000256" key="1">
    <source>
        <dbReference type="SAM" id="MobiDB-lite"/>
    </source>
</evidence>
<keyword evidence="3" id="KW-1185">Reference proteome</keyword>
<reference evidence="3" key="1">
    <citation type="journal article" date="2005" name="Nature">
        <title>The map-based sequence of the rice genome.</title>
        <authorList>
            <consortium name="International rice genome sequencing project (IRGSP)"/>
            <person name="Matsumoto T."/>
            <person name="Wu J."/>
            <person name="Kanamori H."/>
            <person name="Katayose Y."/>
            <person name="Fujisawa M."/>
            <person name="Namiki N."/>
            <person name="Mizuno H."/>
            <person name="Yamamoto K."/>
            <person name="Antonio B.A."/>
            <person name="Baba T."/>
            <person name="Sakata K."/>
            <person name="Nagamura Y."/>
            <person name="Aoki H."/>
            <person name="Arikawa K."/>
            <person name="Arita K."/>
            <person name="Bito T."/>
            <person name="Chiden Y."/>
            <person name="Fujitsuka N."/>
            <person name="Fukunaka R."/>
            <person name="Hamada M."/>
            <person name="Harada C."/>
            <person name="Hayashi A."/>
            <person name="Hijishita S."/>
            <person name="Honda M."/>
            <person name="Hosokawa S."/>
            <person name="Ichikawa Y."/>
            <person name="Idonuma A."/>
            <person name="Iijima M."/>
            <person name="Ikeda M."/>
            <person name="Ikeno M."/>
            <person name="Ito K."/>
            <person name="Ito S."/>
            <person name="Ito T."/>
            <person name="Ito Y."/>
            <person name="Ito Y."/>
            <person name="Iwabuchi A."/>
            <person name="Kamiya K."/>
            <person name="Karasawa W."/>
            <person name="Kurita K."/>
            <person name="Katagiri S."/>
            <person name="Kikuta A."/>
            <person name="Kobayashi H."/>
            <person name="Kobayashi N."/>
            <person name="Machita K."/>
            <person name="Maehara T."/>
            <person name="Masukawa M."/>
            <person name="Mizubayashi T."/>
            <person name="Mukai Y."/>
            <person name="Nagasaki H."/>
            <person name="Nagata Y."/>
            <person name="Naito S."/>
            <person name="Nakashima M."/>
            <person name="Nakama Y."/>
            <person name="Nakamichi Y."/>
            <person name="Nakamura M."/>
            <person name="Meguro A."/>
            <person name="Negishi M."/>
            <person name="Ohta I."/>
            <person name="Ohta T."/>
            <person name="Okamoto M."/>
            <person name="Ono N."/>
            <person name="Saji S."/>
            <person name="Sakaguchi M."/>
            <person name="Sakai K."/>
            <person name="Shibata M."/>
            <person name="Shimokawa T."/>
            <person name="Song J."/>
            <person name="Takazaki Y."/>
            <person name="Terasawa K."/>
            <person name="Tsugane M."/>
            <person name="Tsuji K."/>
            <person name="Ueda S."/>
            <person name="Waki K."/>
            <person name="Yamagata H."/>
            <person name="Yamamoto M."/>
            <person name="Yamamoto S."/>
            <person name="Yamane H."/>
            <person name="Yoshiki S."/>
            <person name="Yoshihara R."/>
            <person name="Yukawa K."/>
            <person name="Zhong H."/>
            <person name="Yano M."/>
            <person name="Yuan Q."/>
            <person name="Ouyang S."/>
            <person name="Liu J."/>
            <person name="Jones K.M."/>
            <person name="Gansberger K."/>
            <person name="Moffat K."/>
            <person name="Hill J."/>
            <person name="Bera J."/>
            <person name="Fadrosh D."/>
            <person name="Jin S."/>
            <person name="Johri S."/>
            <person name="Kim M."/>
            <person name="Overton L."/>
            <person name="Reardon M."/>
            <person name="Tsitrin T."/>
            <person name="Vuong H."/>
            <person name="Weaver B."/>
            <person name="Ciecko A."/>
            <person name="Tallon L."/>
            <person name="Jackson J."/>
            <person name="Pai G."/>
            <person name="Aken S.V."/>
            <person name="Utterback T."/>
            <person name="Reidmuller S."/>
            <person name="Feldblyum T."/>
            <person name="Hsiao J."/>
            <person name="Zismann V."/>
            <person name="Iobst S."/>
            <person name="de Vazeille A.R."/>
            <person name="Buell C.R."/>
            <person name="Ying K."/>
            <person name="Li Y."/>
            <person name="Lu T."/>
            <person name="Huang Y."/>
            <person name="Zhao Q."/>
            <person name="Feng Q."/>
            <person name="Zhang L."/>
            <person name="Zhu J."/>
            <person name="Weng Q."/>
            <person name="Mu J."/>
            <person name="Lu Y."/>
            <person name="Fan D."/>
            <person name="Liu Y."/>
            <person name="Guan J."/>
            <person name="Zhang Y."/>
            <person name="Yu S."/>
            <person name="Liu X."/>
            <person name="Zhang Y."/>
            <person name="Hong G."/>
            <person name="Han B."/>
            <person name="Choisne N."/>
            <person name="Demange N."/>
            <person name="Orjeda G."/>
            <person name="Samain S."/>
            <person name="Cattolico L."/>
            <person name="Pelletier E."/>
            <person name="Couloux A."/>
            <person name="Segurens B."/>
            <person name="Wincker P."/>
            <person name="D'Hont A."/>
            <person name="Scarpelli C."/>
            <person name="Weissenbach J."/>
            <person name="Salanoubat M."/>
            <person name="Quetier F."/>
            <person name="Yu Y."/>
            <person name="Kim H.R."/>
            <person name="Rambo T."/>
            <person name="Currie J."/>
            <person name="Collura K."/>
            <person name="Luo M."/>
            <person name="Yang T."/>
            <person name="Ammiraju J.S.S."/>
            <person name="Engler F."/>
            <person name="Soderlund C."/>
            <person name="Wing R.A."/>
            <person name="Palmer L.E."/>
            <person name="de la Bastide M."/>
            <person name="Spiegel L."/>
            <person name="Nascimento L."/>
            <person name="Zutavern T."/>
            <person name="O'Shaughnessy A."/>
            <person name="Dike S."/>
            <person name="Dedhia N."/>
            <person name="Preston R."/>
            <person name="Balija V."/>
            <person name="McCombie W.R."/>
            <person name="Chow T."/>
            <person name="Chen H."/>
            <person name="Chung M."/>
            <person name="Chen C."/>
            <person name="Shaw J."/>
            <person name="Wu H."/>
            <person name="Hsiao K."/>
            <person name="Chao Y."/>
            <person name="Chu M."/>
            <person name="Cheng C."/>
            <person name="Hour A."/>
            <person name="Lee P."/>
            <person name="Lin S."/>
            <person name="Lin Y."/>
            <person name="Liou J."/>
            <person name="Liu S."/>
            <person name="Hsing Y."/>
            <person name="Raghuvanshi S."/>
            <person name="Mohanty A."/>
            <person name="Bharti A.K."/>
            <person name="Gaur A."/>
            <person name="Gupta V."/>
            <person name="Kumar D."/>
            <person name="Ravi V."/>
            <person name="Vij S."/>
            <person name="Kapur A."/>
            <person name="Khurana P."/>
            <person name="Khurana P."/>
            <person name="Khurana J.P."/>
            <person name="Tyagi A.K."/>
            <person name="Gaikwad K."/>
            <person name="Singh A."/>
            <person name="Dalal V."/>
            <person name="Srivastava S."/>
            <person name="Dixit A."/>
            <person name="Pal A.K."/>
            <person name="Ghazi I.A."/>
            <person name="Yadav M."/>
            <person name="Pandit A."/>
            <person name="Bhargava A."/>
            <person name="Sureshbabu K."/>
            <person name="Batra K."/>
            <person name="Sharma T.R."/>
            <person name="Mohapatra T."/>
            <person name="Singh N.K."/>
            <person name="Messing J."/>
            <person name="Nelson A.B."/>
            <person name="Fuks G."/>
            <person name="Kavchok S."/>
            <person name="Keizer G."/>
            <person name="Linton E."/>
            <person name="Llaca V."/>
            <person name="Song R."/>
            <person name="Tanyolac B."/>
            <person name="Young S."/>
            <person name="Ho-Il K."/>
            <person name="Hahn J.H."/>
            <person name="Sangsakoo G."/>
            <person name="Vanavichit A."/>
            <person name="de Mattos Luiz.A.T."/>
            <person name="Zimmer P.D."/>
            <person name="Malone G."/>
            <person name="Dellagostin O."/>
            <person name="de Oliveira A.C."/>
            <person name="Bevan M."/>
            <person name="Bancroft I."/>
            <person name="Minx P."/>
            <person name="Cordum H."/>
            <person name="Wilson R."/>
            <person name="Cheng Z."/>
            <person name="Jin W."/>
            <person name="Jiang J."/>
            <person name="Leong S.A."/>
            <person name="Iwama H."/>
            <person name="Gojobori T."/>
            <person name="Itoh T."/>
            <person name="Niimura Y."/>
            <person name="Fujii Y."/>
            <person name="Habara T."/>
            <person name="Sakai H."/>
            <person name="Sato Y."/>
            <person name="Wilson G."/>
            <person name="Kumar K."/>
            <person name="McCouch S."/>
            <person name="Juretic N."/>
            <person name="Hoen D."/>
            <person name="Wright S."/>
            <person name="Bruskiewich R."/>
            <person name="Bureau T."/>
            <person name="Miyao A."/>
            <person name="Hirochika H."/>
            <person name="Nishikawa T."/>
            <person name="Kadowaki K."/>
            <person name="Sugiura M."/>
            <person name="Burr B."/>
            <person name="Sasaki T."/>
        </authorList>
    </citation>
    <scope>NUCLEOTIDE SEQUENCE [LARGE SCALE GENOMIC DNA]</scope>
    <source>
        <strain evidence="3">cv. Nipponbare</strain>
    </source>
</reference>
<reference evidence="2 3" key="3">
    <citation type="journal article" date="2013" name="Rice">
        <title>Improvement of the Oryza sativa Nipponbare reference genome using next generation sequence and optical map data.</title>
        <authorList>
            <person name="Kawahara Y."/>
            <person name="de la Bastide M."/>
            <person name="Hamilton J.P."/>
            <person name="Kanamori H."/>
            <person name="McCombie W.R."/>
            <person name="Ouyang S."/>
            <person name="Schwartz D.C."/>
            <person name="Tanaka T."/>
            <person name="Wu J."/>
            <person name="Zhou S."/>
            <person name="Childs K.L."/>
            <person name="Davidson R.M."/>
            <person name="Lin H."/>
            <person name="Quesada-Ocampo L."/>
            <person name="Vaillancourt B."/>
            <person name="Sakai H."/>
            <person name="Lee S.S."/>
            <person name="Kim J."/>
            <person name="Numa H."/>
            <person name="Itoh T."/>
            <person name="Buell C.R."/>
            <person name="Matsumoto T."/>
        </authorList>
    </citation>
    <scope>NUCLEOTIDE SEQUENCE [LARGE SCALE GENOMIC DNA]</scope>
    <source>
        <strain evidence="3">cv. Nipponbare</strain>
    </source>
</reference>
<feature type="compositionally biased region" description="Low complexity" evidence="1">
    <location>
        <begin position="78"/>
        <end position="118"/>
    </location>
</feature>
<dbReference type="Gramene" id="Os10t0579400-01">
    <property type="protein sequence ID" value="Os10t0579400-01"/>
    <property type="gene ID" value="Os10g0579400"/>
</dbReference>
<dbReference type="STRING" id="39947.A0A0P0XY97"/>
<feature type="compositionally biased region" description="Pro residues" evidence="1">
    <location>
        <begin position="133"/>
        <end position="146"/>
    </location>
</feature>
<gene>
    <name evidence="2" type="ordered locus">Os10g0579400</name>
    <name evidence="2" type="ORF">OSNPB_100579400</name>
</gene>
<evidence type="ECO:0000313" key="2">
    <source>
        <dbReference type="EMBL" id="BAT12237.1"/>
    </source>
</evidence>
<organism evidence="2 3">
    <name type="scientific">Oryza sativa subsp. japonica</name>
    <name type="common">Rice</name>
    <dbReference type="NCBI Taxonomy" id="39947"/>
    <lineage>
        <taxon>Eukaryota</taxon>
        <taxon>Viridiplantae</taxon>
        <taxon>Streptophyta</taxon>
        <taxon>Embryophyta</taxon>
        <taxon>Tracheophyta</taxon>
        <taxon>Spermatophyta</taxon>
        <taxon>Magnoliopsida</taxon>
        <taxon>Liliopsida</taxon>
        <taxon>Poales</taxon>
        <taxon>Poaceae</taxon>
        <taxon>BOP clade</taxon>
        <taxon>Oryzoideae</taxon>
        <taxon>Oryzeae</taxon>
        <taxon>Oryzinae</taxon>
        <taxon>Oryza</taxon>
        <taxon>Oryza sativa</taxon>
    </lineage>
</organism>
<name>A0A0P0XY97_ORYSJ</name>
<reference evidence="2 3" key="2">
    <citation type="journal article" date="2013" name="Plant Cell Physiol.">
        <title>Rice Annotation Project Database (RAP-DB): an integrative and interactive database for rice genomics.</title>
        <authorList>
            <person name="Sakai H."/>
            <person name="Lee S.S."/>
            <person name="Tanaka T."/>
            <person name="Numa H."/>
            <person name="Kim J."/>
            <person name="Kawahara Y."/>
            <person name="Wakimoto H."/>
            <person name="Yang C.C."/>
            <person name="Iwamoto M."/>
            <person name="Abe T."/>
            <person name="Yamada Y."/>
            <person name="Muto A."/>
            <person name="Inokuchi H."/>
            <person name="Ikemura T."/>
            <person name="Matsumoto T."/>
            <person name="Sasaki T."/>
            <person name="Itoh T."/>
        </authorList>
    </citation>
    <scope>NUCLEOTIDE SEQUENCE [LARGE SCALE GENOMIC DNA]</scope>
    <source>
        <strain evidence="3">cv. Nipponbare</strain>
    </source>
</reference>
<sequence length="177" mass="18535">FWQSSADQGDLSDVVRASLQLQTAPRHQAASPPYVHLLGGGGAGRARRRRWCASRRGRVAAAAARWCRRTCGRGGSTGRSPSRGRPTLAGTTAAAAPKVAPPGSRWSAAAPTPQCSSSPTPPTTTIHGQPTATPSPAPPAPPPPTHPTYASKTVLQFIIRVRLATIVLRPLTSSRRT</sequence>
<proteinExistence type="predicted"/>
<dbReference type="EMBL" id="AP014966">
    <property type="protein sequence ID" value="BAT12237.1"/>
    <property type="molecule type" value="Genomic_DNA"/>
</dbReference>
<feature type="non-terminal residue" evidence="2">
    <location>
        <position position="1"/>
    </location>
</feature>
<evidence type="ECO:0000313" key="3">
    <source>
        <dbReference type="Proteomes" id="UP000059680"/>
    </source>
</evidence>
<protein>
    <submittedName>
        <fullName evidence="2">Os10g0579400 protein</fullName>
    </submittedName>
</protein>
<feature type="region of interest" description="Disordered" evidence="1">
    <location>
        <begin position="70"/>
        <end position="149"/>
    </location>
</feature>
<dbReference type="Proteomes" id="UP000059680">
    <property type="component" value="Chromosome 10"/>
</dbReference>
<dbReference type="eggNOG" id="ENOG502R365">
    <property type="taxonomic scope" value="Eukaryota"/>
</dbReference>
<dbReference type="InParanoid" id="A0A0P0XY97"/>
<accession>A0A0P0XY97</accession>
<dbReference type="PaxDb" id="39947-A0A0P0XY97"/>
<dbReference type="AlphaFoldDB" id="A0A0P0XY97"/>